<dbReference type="EMBL" id="KZ664896">
    <property type="protein sequence ID" value="PPS02594.1"/>
    <property type="molecule type" value="Genomic_DNA"/>
</dbReference>
<protein>
    <submittedName>
        <fullName evidence="1">Uncharacterized protein</fullName>
    </submittedName>
</protein>
<gene>
    <name evidence="1" type="ORF">GOBAR_AA18069</name>
</gene>
<reference evidence="1 2" key="1">
    <citation type="submission" date="2015-01" db="EMBL/GenBank/DDBJ databases">
        <title>Genome of allotetraploid Gossypium barbadense reveals genomic plasticity and fiber elongation in cotton evolution.</title>
        <authorList>
            <person name="Chen X."/>
            <person name="Liu X."/>
            <person name="Zhao B."/>
            <person name="Zheng H."/>
            <person name="Hu Y."/>
            <person name="Lu G."/>
            <person name="Yang C."/>
            <person name="Chen J."/>
            <person name="Shan C."/>
            <person name="Zhang L."/>
            <person name="Zhou Y."/>
            <person name="Wang L."/>
            <person name="Guo W."/>
            <person name="Bai Y."/>
            <person name="Ruan J."/>
            <person name="Shangguan X."/>
            <person name="Mao Y."/>
            <person name="Jiang J."/>
            <person name="Zhu Y."/>
            <person name="Lei J."/>
            <person name="Kang H."/>
            <person name="Chen S."/>
            <person name="He X."/>
            <person name="Wang R."/>
            <person name="Wang Y."/>
            <person name="Chen J."/>
            <person name="Wang L."/>
            <person name="Yu S."/>
            <person name="Wang B."/>
            <person name="Wei J."/>
            <person name="Song S."/>
            <person name="Lu X."/>
            <person name="Gao Z."/>
            <person name="Gu W."/>
            <person name="Deng X."/>
            <person name="Ma D."/>
            <person name="Wang S."/>
            <person name="Liang W."/>
            <person name="Fang L."/>
            <person name="Cai C."/>
            <person name="Zhu X."/>
            <person name="Zhou B."/>
            <person name="Zhang Y."/>
            <person name="Chen Z."/>
            <person name="Xu S."/>
            <person name="Zhu R."/>
            <person name="Wang S."/>
            <person name="Zhang T."/>
            <person name="Zhao G."/>
        </authorList>
    </citation>
    <scope>NUCLEOTIDE SEQUENCE [LARGE SCALE GENOMIC DNA]</scope>
    <source>
        <strain evidence="2">cv. Xinhai21</strain>
        <tissue evidence="1">Leaf</tissue>
    </source>
</reference>
<proteinExistence type="predicted"/>
<evidence type="ECO:0000313" key="1">
    <source>
        <dbReference type="EMBL" id="PPS02594.1"/>
    </source>
</evidence>
<organism evidence="1 2">
    <name type="scientific">Gossypium barbadense</name>
    <name type="common">Sea Island cotton</name>
    <name type="synonym">Hibiscus barbadensis</name>
    <dbReference type="NCBI Taxonomy" id="3634"/>
    <lineage>
        <taxon>Eukaryota</taxon>
        <taxon>Viridiplantae</taxon>
        <taxon>Streptophyta</taxon>
        <taxon>Embryophyta</taxon>
        <taxon>Tracheophyta</taxon>
        <taxon>Spermatophyta</taxon>
        <taxon>Magnoliopsida</taxon>
        <taxon>eudicotyledons</taxon>
        <taxon>Gunneridae</taxon>
        <taxon>Pentapetalae</taxon>
        <taxon>rosids</taxon>
        <taxon>malvids</taxon>
        <taxon>Malvales</taxon>
        <taxon>Malvaceae</taxon>
        <taxon>Malvoideae</taxon>
        <taxon>Gossypium</taxon>
    </lineage>
</organism>
<name>A0A2P5XH37_GOSBA</name>
<dbReference type="AlphaFoldDB" id="A0A2P5XH37"/>
<sequence>MLEGADVKEAFKKSYRTKKSERGKGLRGSCPDDRVFLRREEKECDKVVNDEDLERTRDEQREFNGNKRDDKVRIEVREGADGMCCEEKSMEKILKGWGVEMRKVRIEWSGKASKERMRPREINHISLNYPLDEEIRENGGNDNRKIR</sequence>
<evidence type="ECO:0000313" key="2">
    <source>
        <dbReference type="Proteomes" id="UP000239757"/>
    </source>
</evidence>
<dbReference type="Proteomes" id="UP000239757">
    <property type="component" value="Unassembled WGS sequence"/>
</dbReference>
<accession>A0A2P5XH37</accession>